<dbReference type="InterPro" id="IPR006674">
    <property type="entry name" value="HD_domain"/>
</dbReference>
<dbReference type="SMART" id="SM00471">
    <property type="entry name" value="HDc"/>
    <property type="match status" value="1"/>
</dbReference>
<feature type="transmembrane region" description="Helical" evidence="1">
    <location>
        <begin position="155"/>
        <end position="175"/>
    </location>
</feature>
<dbReference type="InterPro" id="IPR037522">
    <property type="entry name" value="HD_GYP_dom"/>
</dbReference>
<evidence type="ECO:0000259" key="3">
    <source>
        <dbReference type="PROSITE" id="PS51832"/>
    </source>
</evidence>
<dbReference type="InterPro" id="IPR003607">
    <property type="entry name" value="HD/PDEase_dom"/>
</dbReference>
<dbReference type="OrthoDB" id="9759601at2"/>
<dbReference type="PANTHER" id="PTHR43155">
    <property type="entry name" value="CYCLIC DI-GMP PHOSPHODIESTERASE PA4108-RELATED"/>
    <property type="match status" value="1"/>
</dbReference>
<dbReference type="Gene3D" id="1.10.3210.10">
    <property type="entry name" value="Hypothetical protein af1432"/>
    <property type="match status" value="1"/>
</dbReference>
<accession>A0A494YZI7</accession>
<dbReference type="SUPFAM" id="SSF109604">
    <property type="entry name" value="HD-domain/PDEase-like"/>
    <property type="match status" value="1"/>
</dbReference>
<name>A0A494YZI7_9BACI</name>
<dbReference type="EMBL" id="RBZO01000013">
    <property type="protein sequence ID" value="RKQ15578.1"/>
    <property type="molecule type" value="Genomic_DNA"/>
</dbReference>
<protein>
    <submittedName>
        <fullName evidence="4">HD-GYP domain-containing protein</fullName>
    </submittedName>
</protein>
<feature type="domain" description="HD-GYP" evidence="3">
    <location>
        <begin position="185"/>
        <end position="381"/>
    </location>
</feature>
<evidence type="ECO:0000313" key="5">
    <source>
        <dbReference type="Proteomes" id="UP000281813"/>
    </source>
</evidence>
<dbReference type="PROSITE" id="PS51832">
    <property type="entry name" value="HD_GYP"/>
    <property type="match status" value="1"/>
</dbReference>
<dbReference type="CDD" id="cd00077">
    <property type="entry name" value="HDc"/>
    <property type="match status" value="1"/>
</dbReference>
<comment type="caution">
    <text evidence="4">The sequence shown here is derived from an EMBL/GenBank/DDBJ whole genome shotgun (WGS) entry which is preliminary data.</text>
</comment>
<dbReference type="RefSeq" id="WP_121131335.1">
    <property type="nucleotide sequence ID" value="NZ_JBHUFK010000043.1"/>
</dbReference>
<feature type="transmembrane region" description="Helical" evidence="1">
    <location>
        <begin position="83"/>
        <end position="101"/>
    </location>
</feature>
<feature type="transmembrane region" description="Helical" evidence="1">
    <location>
        <begin position="52"/>
        <end position="71"/>
    </location>
</feature>
<gene>
    <name evidence="4" type="ORF">D8M05_09925</name>
</gene>
<feature type="transmembrane region" description="Helical" evidence="1">
    <location>
        <begin position="20"/>
        <end position="40"/>
    </location>
</feature>
<dbReference type="Pfam" id="PF20971">
    <property type="entry name" value="MASE12"/>
    <property type="match status" value="1"/>
</dbReference>
<dbReference type="PANTHER" id="PTHR43155:SF2">
    <property type="entry name" value="CYCLIC DI-GMP PHOSPHODIESTERASE PA4108"/>
    <property type="match status" value="1"/>
</dbReference>
<keyword evidence="1" id="KW-1133">Transmembrane helix</keyword>
<keyword evidence="1" id="KW-0472">Membrane</keyword>
<proteinExistence type="predicted"/>
<reference evidence="4 5" key="1">
    <citation type="journal article" date="2015" name="Antonie Van Leeuwenhoek">
        <title>Oceanobacillus bengalensis sp. nov., a bacterium isolated from seawater of the Bay of Bengal.</title>
        <authorList>
            <person name="Yongchang O."/>
            <person name="Xiang W."/>
            <person name="Wang G."/>
        </authorList>
    </citation>
    <scope>NUCLEOTIDE SEQUENCE [LARGE SCALE GENOMIC DNA]</scope>
    <source>
        <strain evidence="4 5">MCCC 1K00260</strain>
    </source>
</reference>
<evidence type="ECO:0000256" key="1">
    <source>
        <dbReference type="SAM" id="Phobius"/>
    </source>
</evidence>
<keyword evidence="5" id="KW-1185">Reference proteome</keyword>
<dbReference type="InterPro" id="IPR006675">
    <property type="entry name" value="HDIG_dom"/>
</dbReference>
<dbReference type="NCBIfam" id="TIGR00277">
    <property type="entry name" value="HDIG"/>
    <property type="match status" value="1"/>
</dbReference>
<feature type="domain" description="HD" evidence="2">
    <location>
        <begin position="207"/>
        <end position="330"/>
    </location>
</feature>
<organism evidence="4 5">
    <name type="scientific">Oceanobacillus bengalensis</name>
    <dbReference type="NCBI Taxonomy" id="1435466"/>
    <lineage>
        <taxon>Bacteria</taxon>
        <taxon>Bacillati</taxon>
        <taxon>Bacillota</taxon>
        <taxon>Bacilli</taxon>
        <taxon>Bacillales</taxon>
        <taxon>Bacillaceae</taxon>
        <taxon>Oceanobacillus</taxon>
    </lineage>
</organism>
<dbReference type="AlphaFoldDB" id="A0A494YZI7"/>
<dbReference type="PROSITE" id="PS51831">
    <property type="entry name" value="HD"/>
    <property type="match status" value="1"/>
</dbReference>
<feature type="transmembrane region" description="Helical" evidence="1">
    <location>
        <begin position="130"/>
        <end position="149"/>
    </location>
</feature>
<dbReference type="InterPro" id="IPR048436">
    <property type="entry name" value="MASE12"/>
</dbReference>
<dbReference type="Proteomes" id="UP000281813">
    <property type="component" value="Unassembled WGS sequence"/>
</dbReference>
<dbReference type="Pfam" id="PF13487">
    <property type="entry name" value="HD_5"/>
    <property type="match status" value="1"/>
</dbReference>
<feature type="transmembrane region" description="Helical" evidence="1">
    <location>
        <begin position="107"/>
        <end position="125"/>
    </location>
</feature>
<evidence type="ECO:0000313" key="4">
    <source>
        <dbReference type="EMBL" id="RKQ15578.1"/>
    </source>
</evidence>
<evidence type="ECO:0000259" key="2">
    <source>
        <dbReference type="PROSITE" id="PS51831"/>
    </source>
</evidence>
<sequence>MQQRAKIETLLHEETRTTIWFLWIFYTIYLVYDITYYYILPETPWGSGTRPGLNLFIYIIMLGLLPISISLMKRQYPWPIKYIYFIIFLSLNILNDLWMYWGMETTYSSGNVIEIVIVLFSPIFVNKRFFCFVSLGTIFKYAIVGIALLEPLVAFPIVIVVVLSLVAYILLNRFYGYVDAIKNSYDKQLEGIVKGIIAALELKDPYTRGHSDRVAGYAMILAKEAGNYKEFELNTFYYACLLHDIGKIHIPDAILIKPDRLTDEEMDIIKSHPVVGAEAVKEVEGIAEHIDVISHHHERWDGKGYPSQLKGKETPFLARVTAIADSFDAMTSTRSYRAALPLDEAFKRIIDGKGTQFDPELVDAFTKVYPEWVNFYYKQHHQAIDNQEKILQGG</sequence>
<keyword evidence="1" id="KW-0812">Transmembrane</keyword>